<evidence type="ECO:0000313" key="3">
    <source>
        <dbReference type="EMBL" id="MDB9141254.1"/>
    </source>
</evidence>
<dbReference type="Proteomes" id="UP000095591">
    <property type="component" value="Unassembled WGS sequence"/>
</dbReference>
<protein>
    <submittedName>
        <fullName evidence="3">Vir protein</fullName>
    </submittedName>
</protein>
<keyword evidence="1" id="KW-0732">Signal</keyword>
<dbReference type="GeneID" id="93522003"/>
<reference evidence="2 4" key="1">
    <citation type="submission" date="2015-09" db="EMBL/GenBank/DDBJ databases">
        <authorList>
            <consortium name="Pathogen Informatics"/>
        </authorList>
    </citation>
    <scope>NUCLEOTIDE SEQUENCE [LARGE SCALE GENOMIC DNA]</scope>
    <source>
        <strain evidence="2 4">2789STDY5608872</strain>
    </source>
</reference>
<sequence>MNTKKILMLCAWLLAISLTQAQVPQLISYQAVARDLTGKVLSEKPISVQVEILQGSNQGTAVYTETHELTTTKTGTINLLIGGGNAQAGAFAEIDWSKAPYFLRLGMKQKVETKYTEVSNTQMVSVPYALYAEKAGSVTNNGDRIKNDFILTCAGDGNDNITLFTILSGGTVKGYVGNTSGQIYTDAELNFTIIYQNGIDQQLTAEIEGATIDTEYSSKSTSYGRCYSFNFDYFPYPEKHPLTLVIKDKNKDVVASYPFFIQYNELYQPQN</sequence>
<feature type="signal peptide" evidence="1">
    <location>
        <begin position="1"/>
        <end position="21"/>
    </location>
</feature>
<dbReference type="RefSeq" id="WP_005864462.1">
    <property type="nucleotide sequence ID" value="NZ_CAXSKO010000004.1"/>
</dbReference>
<evidence type="ECO:0000256" key="1">
    <source>
        <dbReference type="SAM" id="SignalP"/>
    </source>
</evidence>
<evidence type="ECO:0000313" key="2">
    <source>
        <dbReference type="EMBL" id="CUN27857.1"/>
    </source>
</evidence>
<accession>A0A173VNY3</accession>
<reference evidence="3" key="2">
    <citation type="submission" date="2023-01" db="EMBL/GenBank/DDBJ databases">
        <title>Human gut microbiome strain richness.</title>
        <authorList>
            <person name="Chen-Liaw A."/>
        </authorList>
    </citation>
    <scope>NUCLEOTIDE SEQUENCE</scope>
    <source>
        <strain evidence="3">D35st1_E5_D35t1_190705</strain>
    </source>
</reference>
<evidence type="ECO:0000313" key="4">
    <source>
        <dbReference type="Proteomes" id="UP000095591"/>
    </source>
</evidence>
<dbReference type="EMBL" id="JAQMPX010000154">
    <property type="protein sequence ID" value="MDB9141254.1"/>
    <property type="molecule type" value="Genomic_DNA"/>
</dbReference>
<dbReference type="EMBL" id="CYXP01000008">
    <property type="protein sequence ID" value="CUN27857.1"/>
    <property type="molecule type" value="Genomic_DNA"/>
</dbReference>
<organism evidence="2 4">
    <name type="scientific">Parabacteroides distasonis</name>
    <dbReference type="NCBI Taxonomy" id="823"/>
    <lineage>
        <taxon>Bacteria</taxon>
        <taxon>Pseudomonadati</taxon>
        <taxon>Bacteroidota</taxon>
        <taxon>Bacteroidia</taxon>
        <taxon>Bacteroidales</taxon>
        <taxon>Tannerellaceae</taxon>
        <taxon>Parabacteroides</taxon>
    </lineage>
</organism>
<dbReference type="AlphaFoldDB" id="A0A173VNY3"/>
<dbReference type="Proteomes" id="UP001211522">
    <property type="component" value="Unassembled WGS sequence"/>
</dbReference>
<feature type="chain" id="PRO_5042682936" evidence="1">
    <location>
        <begin position="22"/>
        <end position="271"/>
    </location>
</feature>
<name>A0A173VNY3_PARDI</name>
<gene>
    <name evidence="2" type="ORF">ERS852429_03177</name>
    <name evidence="3" type="ORF">PN612_22455</name>
</gene>
<proteinExistence type="predicted"/>